<evidence type="ECO:0000313" key="1">
    <source>
        <dbReference type="EMBL" id="ATX62688.1"/>
    </source>
</evidence>
<protein>
    <submittedName>
        <fullName evidence="1">Uncharacterized protein</fullName>
    </submittedName>
</protein>
<evidence type="ECO:0000313" key="2">
    <source>
        <dbReference type="Proteomes" id="UP000230961"/>
    </source>
</evidence>
<proteinExistence type="predicted"/>
<dbReference type="KEGG" id="yel:LC20_06410"/>
<accession>A0A7U5PGQ8</accession>
<sequence>MITSGCSTPVRNVPNVPYQENLLTPCPVTLPRLAGNTGTDFSDALEQYQKIYPDCAARHNQLIIEIKQRRDFEHDR</sequence>
<dbReference type="EMBL" id="CP007448">
    <property type="protein sequence ID" value="ATX62688.1"/>
    <property type="molecule type" value="Genomic_DNA"/>
</dbReference>
<reference evidence="1 2" key="1">
    <citation type="submission" date="2017-11" db="EMBL/GenBank/DDBJ databases">
        <title>The complete genome sequence and comparative genome analysis of Yersinia enterocolitica strain LC20.</title>
        <authorList>
            <person name="Shi G."/>
            <person name="Su M."/>
            <person name="Liang J."/>
            <person name="Gu W."/>
            <person name="Xiao Y."/>
            <person name="Zhang Z."/>
            <person name="Qiu H."/>
            <person name="Duan R."/>
            <person name="Zhang Z."/>
            <person name="Li Y."/>
            <person name="Zhang X."/>
            <person name="Ling Y."/>
            <person name="Song L."/>
            <person name="Chen M."/>
            <person name="Zhao Y."/>
            <person name="Wu J."/>
            <person name="Jing H."/>
            <person name="Xiao J."/>
            <person name="Wang X."/>
        </authorList>
    </citation>
    <scope>NUCLEOTIDE SEQUENCE [LARGE SCALE GENOMIC DNA]</scope>
    <source>
        <strain evidence="1 2">LC20</strain>
    </source>
</reference>
<dbReference type="AlphaFoldDB" id="A0A7U5PGQ8"/>
<dbReference type="Proteomes" id="UP000230961">
    <property type="component" value="Chromosome"/>
</dbReference>
<organism evidence="1 2">
    <name type="scientific">Yersinia enterocolitica LC20</name>
    <dbReference type="NCBI Taxonomy" id="1443113"/>
    <lineage>
        <taxon>Bacteria</taxon>
        <taxon>Pseudomonadati</taxon>
        <taxon>Pseudomonadota</taxon>
        <taxon>Gammaproteobacteria</taxon>
        <taxon>Enterobacterales</taxon>
        <taxon>Yersiniaceae</taxon>
        <taxon>Yersinia</taxon>
    </lineage>
</organism>
<gene>
    <name evidence="1" type="ORF">LC20_06410</name>
</gene>
<name>A0A7U5PGQ8_YEREN</name>